<reference evidence="2" key="1">
    <citation type="journal article" date="2022" name="Mol. Ecol. Resour.">
        <title>The genomes of chicory, endive, great burdock and yacon provide insights into Asteraceae palaeo-polyploidization history and plant inulin production.</title>
        <authorList>
            <person name="Fan W."/>
            <person name="Wang S."/>
            <person name="Wang H."/>
            <person name="Wang A."/>
            <person name="Jiang F."/>
            <person name="Liu H."/>
            <person name="Zhao H."/>
            <person name="Xu D."/>
            <person name="Zhang Y."/>
        </authorList>
    </citation>
    <scope>NUCLEOTIDE SEQUENCE [LARGE SCALE GENOMIC DNA]</scope>
    <source>
        <strain evidence="2">cv. Punajuju</strain>
    </source>
</reference>
<accession>A0ACB9F635</accession>
<dbReference type="Proteomes" id="UP001055811">
    <property type="component" value="Linkage Group LG03"/>
</dbReference>
<gene>
    <name evidence="1" type="ORF">L2E82_16285</name>
</gene>
<evidence type="ECO:0000313" key="1">
    <source>
        <dbReference type="EMBL" id="KAI3766233.1"/>
    </source>
</evidence>
<proteinExistence type="predicted"/>
<keyword evidence="2" id="KW-1185">Reference proteome</keyword>
<dbReference type="EMBL" id="CM042011">
    <property type="protein sequence ID" value="KAI3766233.1"/>
    <property type="molecule type" value="Genomic_DNA"/>
</dbReference>
<reference evidence="1 2" key="2">
    <citation type="journal article" date="2022" name="Mol. Ecol. Resour.">
        <title>The genomes of chicory, endive, great burdock and yacon provide insights into Asteraceae paleo-polyploidization history and plant inulin production.</title>
        <authorList>
            <person name="Fan W."/>
            <person name="Wang S."/>
            <person name="Wang H."/>
            <person name="Wang A."/>
            <person name="Jiang F."/>
            <person name="Liu H."/>
            <person name="Zhao H."/>
            <person name="Xu D."/>
            <person name="Zhang Y."/>
        </authorList>
    </citation>
    <scope>NUCLEOTIDE SEQUENCE [LARGE SCALE GENOMIC DNA]</scope>
    <source>
        <strain evidence="2">cv. Punajuju</strain>
        <tissue evidence="1">Leaves</tissue>
    </source>
</reference>
<name>A0ACB9F635_CICIN</name>
<sequence length="157" mass="16755">MIWGGWVRVERKEAVVDGPNCKSGERGMADLNLDDTKTQNQGDMGGGGEEDWRKMADTHKMSPEEVKKAGVEASKRPPGHNPGGVLHQRRSLPFSAITMTVVGFLMAAGIGYSVLYAKKKPEATALDVAKVTAGVADASNTHPRGTATPPEDTSPRK</sequence>
<evidence type="ECO:0000313" key="2">
    <source>
        <dbReference type="Proteomes" id="UP001055811"/>
    </source>
</evidence>
<protein>
    <submittedName>
        <fullName evidence="1">Uncharacterized protein</fullName>
    </submittedName>
</protein>
<comment type="caution">
    <text evidence="1">The sequence shown here is derived from an EMBL/GenBank/DDBJ whole genome shotgun (WGS) entry which is preliminary data.</text>
</comment>
<organism evidence="1 2">
    <name type="scientific">Cichorium intybus</name>
    <name type="common">Chicory</name>
    <dbReference type="NCBI Taxonomy" id="13427"/>
    <lineage>
        <taxon>Eukaryota</taxon>
        <taxon>Viridiplantae</taxon>
        <taxon>Streptophyta</taxon>
        <taxon>Embryophyta</taxon>
        <taxon>Tracheophyta</taxon>
        <taxon>Spermatophyta</taxon>
        <taxon>Magnoliopsida</taxon>
        <taxon>eudicotyledons</taxon>
        <taxon>Gunneridae</taxon>
        <taxon>Pentapetalae</taxon>
        <taxon>asterids</taxon>
        <taxon>campanulids</taxon>
        <taxon>Asterales</taxon>
        <taxon>Asteraceae</taxon>
        <taxon>Cichorioideae</taxon>
        <taxon>Cichorieae</taxon>
        <taxon>Cichoriinae</taxon>
        <taxon>Cichorium</taxon>
    </lineage>
</organism>